<evidence type="ECO:0000313" key="2">
    <source>
        <dbReference type="Proteomes" id="UP000824120"/>
    </source>
</evidence>
<feature type="non-terminal residue" evidence="1">
    <location>
        <position position="1"/>
    </location>
</feature>
<proteinExistence type="predicted"/>
<dbReference type="AlphaFoldDB" id="A0A9J5YVP9"/>
<gene>
    <name evidence="1" type="ORF">H5410_025409</name>
</gene>
<comment type="caution">
    <text evidence="1">The sequence shown here is derived from an EMBL/GenBank/DDBJ whole genome shotgun (WGS) entry which is preliminary data.</text>
</comment>
<accession>A0A9J5YVP9</accession>
<keyword evidence="2" id="KW-1185">Reference proteome</keyword>
<reference evidence="1 2" key="1">
    <citation type="submission" date="2020-09" db="EMBL/GenBank/DDBJ databases">
        <title>De no assembly of potato wild relative species, Solanum commersonii.</title>
        <authorList>
            <person name="Cho K."/>
        </authorList>
    </citation>
    <scope>NUCLEOTIDE SEQUENCE [LARGE SCALE GENOMIC DNA]</scope>
    <source>
        <strain evidence="1">LZ3.2</strain>
        <tissue evidence="1">Leaf</tissue>
    </source>
</reference>
<dbReference type="Proteomes" id="UP000824120">
    <property type="component" value="Chromosome 5"/>
</dbReference>
<name>A0A9J5YVP9_SOLCO</name>
<protein>
    <submittedName>
        <fullName evidence="1">Uncharacterized protein</fullName>
    </submittedName>
</protein>
<organism evidence="1 2">
    <name type="scientific">Solanum commersonii</name>
    <name type="common">Commerson's wild potato</name>
    <name type="synonym">Commerson's nightshade</name>
    <dbReference type="NCBI Taxonomy" id="4109"/>
    <lineage>
        <taxon>Eukaryota</taxon>
        <taxon>Viridiplantae</taxon>
        <taxon>Streptophyta</taxon>
        <taxon>Embryophyta</taxon>
        <taxon>Tracheophyta</taxon>
        <taxon>Spermatophyta</taxon>
        <taxon>Magnoliopsida</taxon>
        <taxon>eudicotyledons</taxon>
        <taxon>Gunneridae</taxon>
        <taxon>Pentapetalae</taxon>
        <taxon>asterids</taxon>
        <taxon>lamiids</taxon>
        <taxon>Solanales</taxon>
        <taxon>Solanaceae</taxon>
        <taxon>Solanoideae</taxon>
        <taxon>Solaneae</taxon>
        <taxon>Solanum</taxon>
    </lineage>
</organism>
<dbReference type="EMBL" id="JACXVP010000005">
    <property type="protein sequence ID" value="KAG5603917.1"/>
    <property type="molecule type" value="Genomic_DNA"/>
</dbReference>
<sequence length="119" mass="13575">MVTLPTPGQLRIAKDSKGNASFKCFTPKQFTKESVFSFLPQFKTMPKIQPLLQFLTTVQNYAKKSSLGSGSIDSQLREAHSQCLNKNLFLKRSTILRMQLSLRHCFVLERLEKEVAPRV</sequence>
<evidence type="ECO:0000313" key="1">
    <source>
        <dbReference type="EMBL" id="KAG5603917.1"/>
    </source>
</evidence>